<reference evidence="12" key="1">
    <citation type="submission" date="2016-10" db="EMBL/GenBank/DDBJ databases">
        <authorList>
            <person name="Varghese N."/>
            <person name="Submissions S."/>
        </authorList>
    </citation>
    <scope>NUCLEOTIDE SEQUENCE [LARGE SCALE GENOMIC DNA]</scope>
    <source>
        <strain evidence="12">DSM 23256</strain>
    </source>
</reference>
<dbReference type="EMBL" id="FNBU01000001">
    <property type="protein sequence ID" value="SDF00963.1"/>
    <property type="molecule type" value="Genomic_DNA"/>
</dbReference>
<dbReference type="GO" id="GO:0008360">
    <property type="term" value="P:regulation of cell shape"/>
    <property type="evidence" value="ECO:0007669"/>
    <property type="project" value="UniProtKB-UniRule"/>
</dbReference>
<evidence type="ECO:0000256" key="7">
    <source>
        <dbReference type="ARBA" id="ARBA00022984"/>
    </source>
</evidence>
<evidence type="ECO:0000256" key="3">
    <source>
        <dbReference type="ARBA" id="ARBA00022676"/>
    </source>
</evidence>
<accession>A0A1G7HKR4</accession>
<evidence type="ECO:0000256" key="2">
    <source>
        <dbReference type="ARBA" id="ARBA00005992"/>
    </source>
</evidence>
<dbReference type="Pfam" id="PF01471">
    <property type="entry name" value="PG_binding_1"/>
    <property type="match status" value="1"/>
</dbReference>
<evidence type="ECO:0000256" key="5">
    <source>
        <dbReference type="ARBA" id="ARBA00022801"/>
    </source>
</evidence>
<dbReference type="InterPro" id="IPR002477">
    <property type="entry name" value="Peptidoglycan-bd-like"/>
</dbReference>
<dbReference type="PANTHER" id="PTHR30582:SF24">
    <property type="entry name" value="L,D-TRANSPEPTIDASE ERFK_SRFK-RELATED"/>
    <property type="match status" value="1"/>
</dbReference>
<dbReference type="InterPro" id="IPR038063">
    <property type="entry name" value="Transpep_catalytic_dom"/>
</dbReference>
<keyword evidence="7 9" id="KW-0573">Peptidoglycan synthesis</keyword>
<dbReference type="Gene3D" id="2.40.440.10">
    <property type="entry name" value="L,D-transpeptidase catalytic domain-like"/>
    <property type="match status" value="1"/>
</dbReference>
<evidence type="ECO:0000256" key="4">
    <source>
        <dbReference type="ARBA" id="ARBA00022679"/>
    </source>
</evidence>
<proteinExistence type="inferred from homology"/>
<feature type="domain" description="L,D-TPase catalytic" evidence="10">
    <location>
        <begin position="103"/>
        <end position="210"/>
    </location>
</feature>
<dbReference type="GO" id="GO:0071555">
    <property type="term" value="P:cell wall organization"/>
    <property type="evidence" value="ECO:0007669"/>
    <property type="project" value="UniProtKB-UniRule"/>
</dbReference>
<evidence type="ECO:0000256" key="8">
    <source>
        <dbReference type="ARBA" id="ARBA00023316"/>
    </source>
</evidence>
<dbReference type="InterPro" id="IPR050979">
    <property type="entry name" value="LD-transpeptidase"/>
</dbReference>
<dbReference type="InterPro" id="IPR005490">
    <property type="entry name" value="LD_TPept_cat_dom"/>
</dbReference>
<organism evidence="11 12">
    <name type="scientific">Sporolituus thermophilus DSM 23256</name>
    <dbReference type="NCBI Taxonomy" id="1123285"/>
    <lineage>
        <taxon>Bacteria</taxon>
        <taxon>Bacillati</taxon>
        <taxon>Bacillota</taxon>
        <taxon>Negativicutes</taxon>
        <taxon>Selenomonadales</taxon>
        <taxon>Sporomusaceae</taxon>
        <taxon>Sporolituus</taxon>
    </lineage>
</organism>
<dbReference type="SUPFAM" id="SSF47090">
    <property type="entry name" value="PGBD-like"/>
    <property type="match status" value="1"/>
</dbReference>
<dbReference type="InterPro" id="IPR036366">
    <property type="entry name" value="PGBDSf"/>
</dbReference>
<dbReference type="STRING" id="1123285.SAMN05660235_00116"/>
<evidence type="ECO:0000256" key="1">
    <source>
        <dbReference type="ARBA" id="ARBA00004752"/>
    </source>
</evidence>
<dbReference type="PROSITE" id="PS52029">
    <property type="entry name" value="LD_TPASE"/>
    <property type="match status" value="1"/>
</dbReference>
<comment type="similarity">
    <text evidence="2">Belongs to the YkuD family.</text>
</comment>
<gene>
    <name evidence="11" type="ORF">SAMN05660235_00116</name>
</gene>
<dbReference type="Pfam" id="PF03734">
    <property type="entry name" value="YkuD"/>
    <property type="match status" value="1"/>
</dbReference>
<dbReference type="RefSeq" id="WP_093687090.1">
    <property type="nucleotide sequence ID" value="NZ_FNBU01000001.1"/>
</dbReference>
<dbReference type="GO" id="GO:0016757">
    <property type="term" value="F:glycosyltransferase activity"/>
    <property type="evidence" value="ECO:0007669"/>
    <property type="project" value="UniProtKB-KW"/>
</dbReference>
<keyword evidence="5" id="KW-0378">Hydrolase</keyword>
<evidence type="ECO:0000256" key="6">
    <source>
        <dbReference type="ARBA" id="ARBA00022960"/>
    </source>
</evidence>
<sequence length="211" mass="23327">MNVRLIHLPHRLDMTRISEGASGPLVAELQHILAARGLYNGDVHGRFDAETRAALARFQAEQRLPVTGELTPLTFCRLQTAEKFTVEPAPQPPTRGKSGLSRPHILITKSKRNLTLLENNTPFRQWPVAIGKPHTPTPVGNFAIATKILNPGGVLGTRWMGLNYDSYGIHGTNAPWCIGQMVSNGCIRMHNPHAEELFALIFIGTPVYIRD</sequence>
<dbReference type="Proteomes" id="UP000243333">
    <property type="component" value="Unassembled WGS sequence"/>
</dbReference>
<dbReference type="UniPathway" id="UPA00219"/>
<comment type="pathway">
    <text evidence="1 9">Cell wall biogenesis; peptidoglycan biosynthesis.</text>
</comment>
<evidence type="ECO:0000313" key="11">
    <source>
        <dbReference type="EMBL" id="SDF00963.1"/>
    </source>
</evidence>
<dbReference type="PANTHER" id="PTHR30582">
    <property type="entry name" value="L,D-TRANSPEPTIDASE"/>
    <property type="match status" value="1"/>
</dbReference>
<name>A0A1G7HKR4_9FIRM</name>
<dbReference type="InterPro" id="IPR036365">
    <property type="entry name" value="PGBD-like_sf"/>
</dbReference>
<keyword evidence="12" id="KW-1185">Reference proteome</keyword>
<feature type="active site" description="Proton donor/acceptor" evidence="9">
    <location>
        <position position="170"/>
    </location>
</feature>
<evidence type="ECO:0000259" key="10">
    <source>
        <dbReference type="PROSITE" id="PS52029"/>
    </source>
</evidence>
<dbReference type="GO" id="GO:0018104">
    <property type="term" value="P:peptidoglycan-protein cross-linking"/>
    <property type="evidence" value="ECO:0007669"/>
    <property type="project" value="TreeGrafter"/>
</dbReference>
<dbReference type="GO" id="GO:0071972">
    <property type="term" value="F:peptidoglycan L,D-transpeptidase activity"/>
    <property type="evidence" value="ECO:0007669"/>
    <property type="project" value="TreeGrafter"/>
</dbReference>
<protein>
    <submittedName>
        <fullName evidence="11">Peptidoglycan binding domain-containing protein</fullName>
    </submittedName>
</protein>
<dbReference type="AlphaFoldDB" id="A0A1G7HKR4"/>
<keyword evidence="4" id="KW-0808">Transferase</keyword>
<dbReference type="GO" id="GO:0005576">
    <property type="term" value="C:extracellular region"/>
    <property type="evidence" value="ECO:0007669"/>
    <property type="project" value="TreeGrafter"/>
</dbReference>
<evidence type="ECO:0000256" key="9">
    <source>
        <dbReference type="PROSITE-ProRule" id="PRU01373"/>
    </source>
</evidence>
<dbReference type="OrthoDB" id="9787225at2"/>
<keyword evidence="3" id="KW-0328">Glycosyltransferase</keyword>
<evidence type="ECO:0000313" key="12">
    <source>
        <dbReference type="Proteomes" id="UP000243333"/>
    </source>
</evidence>
<feature type="active site" description="Nucleophile" evidence="9">
    <location>
        <position position="186"/>
    </location>
</feature>
<keyword evidence="8 9" id="KW-0961">Cell wall biogenesis/degradation</keyword>
<dbReference type="Gene3D" id="1.10.101.10">
    <property type="entry name" value="PGBD-like superfamily/PGBD"/>
    <property type="match status" value="1"/>
</dbReference>
<keyword evidence="6 9" id="KW-0133">Cell shape</keyword>
<dbReference type="CDD" id="cd16913">
    <property type="entry name" value="YkuD_like"/>
    <property type="match status" value="1"/>
</dbReference>
<dbReference type="SUPFAM" id="SSF141523">
    <property type="entry name" value="L,D-transpeptidase catalytic domain-like"/>
    <property type="match status" value="1"/>
</dbReference>